<organism evidence="4 5">
    <name type="scientific">Crepidotus variabilis</name>
    <dbReference type="NCBI Taxonomy" id="179855"/>
    <lineage>
        <taxon>Eukaryota</taxon>
        <taxon>Fungi</taxon>
        <taxon>Dikarya</taxon>
        <taxon>Basidiomycota</taxon>
        <taxon>Agaricomycotina</taxon>
        <taxon>Agaricomycetes</taxon>
        <taxon>Agaricomycetidae</taxon>
        <taxon>Agaricales</taxon>
        <taxon>Agaricineae</taxon>
        <taxon>Crepidotaceae</taxon>
        <taxon>Crepidotus</taxon>
    </lineage>
</organism>
<feature type="transmembrane region" description="Helical" evidence="2">
    <location>
        <begin position="228"/>
        <end position="246"/>
    </location>
</feature>
<dbReference type="InterPro" id="IPR045338">
    <property type="entry name" value="DUF6535"/>
</dbReference>
<sequence>MSAPLSNPTISNEDADREFKPWRCGDEFQYPPPKTGSDPDEHWKTVVNYLLQKERGRCEVWKDEVDKLLVFAGLFSAVVTGLLVDSYKSLSEDPIQALLAQLVAQGANQTVAVMSESGSSGRFSASESNKRVNALWFLSLVLSLATALLGIVAQQWLREQTRPSLQNTALRQLPGLLHMYSDAFDRFFVPQLFTTLPLLLIISVVLFLIGMVDFLWAMNHQVAIPMSIAVFFVFIFLLVTTVYPALQSPPNHIPTSRKSSMPRAPCPYKSPQSSAFYILVFYVRWGFATSFDVLHKFYTRSNTPLSPLSYLERYLQKSWLHHAGPWLTHRDLDILKFHRDEALENLCSKISPFELSTTTGI</sequence>
<protein>
    <recommendedName>
        <fullName evidence="3">DUF6535 domain-containing protein</fullName>
    </recommendedName>
</protein>
<feature type="region of interest" description="Disordered" evidence="1">
    <location>
        <begin position="1"/>
        <end position="26"/>
    </location>
</feature>
<reference evidence="4" key="1">
    <citation type="submission" date="2020-11" db="EMBL/GenBank/DDBJ databases">
        <authorList>
            <consortium name="DOE Joint Genome Institute"/>
            <person name="Ahrendt S."/>
            <person name="Riley R."/>
            <person name="Andreopoulos W."/>
            <person name="Labutti K."/>
            <person name="Pangilinan J."/>
            <person name="Ruiz-Duenas F.J."/>
            <person name="Barrasa J.M."/>
            <person name="Sanchez-Garcia M."/>
            <person name="Camarero S."/>
            <person name="Miyauchi S."/>
            <person name="Serrano A."/>
            <person name="Linde D."/>
            <person name="Babiker R."/>
            <person name="Drula E."/>
            <person name="Ayuso-Fernandez I."/>
            <person name="Pacheco R."/>
            <person name="Padilla G."/>
            <person name="Ferreira P."/>
            <person name="Barriuso J."/>
            <person name="Kellner H."/>
            <person name="Castanera R."/>
            <person name="Alfaro M."/>
            <person name="Ramirez L."/>
            <person name="Pisabarro A.G."/>
            <person name="Kuo A."/>
            <person name="Tritt A."/>
            <person name="Lipzen A."/>
            <person name="He G."/>
            <person name="Yan M."/>
            <person name="Ng V."/>
            <person name="Cullen D."/>
            <person name="Martin F."/>
            <person name="Rosso M.-N."/>
            <person name="Henrissat B."/>
            <person name="Hibbett D."/>
            <person name="Martinez A.T."/>
            <person name="Grigoriev I.V."/>
        </authorList>
    </citation>
    <scope>NUCLEOTIDE SEQUENCE</scope>
    <source>
        <strain evidence="4">CBS 506.95</strain>
    </source>
</reference>
<name>A0A9P6EI47_9AGAR</name>
<feature type="compositionally biased region" description="Polar residues" evidence="1">
    <location>
        <begin position="1"/>
        <end position="12"/>
    </location>
</feature>
<comment type="caution">
    <text evidence="4">The sequence shown here is derived from an EMBL/GenBank/DDBJ whole genome shotgun (WGS) entry which is preliminary data.</text>
</comment>
<dbReference type="Proteomes" id="UP000807306">
    <property type="component" value="Unassembled WGS sequence"/>
</dbReference>
<evidence type="ECO:0000313" key="5">
    <source>
        <dbReference type="Proteomes" id="UP000807306"/>
    </source>
</evidence>
<evidence type="ECO:0000256" key="1">
    <source>
        <dbReference type="SAM" id="MobiDB-lite"/>
    </source>
</evidence>
<feature type="transmembrane region" description="Helical" evidence="2">
    <location>
        <begin position="134"/>
        <end position="157"/>
    </location>
</feature>
<gene>
    <name evidence="4" type="ORF">CPB83DRAFT_893582</name>
</gene>
<proteinExistence type="predicted"/>
<dbReference type="EMBL" id="MU157846">
    <property type="protein sequence ID" value="KAF9529492.1"/>
    <property type="molecule type" value="Genomic_DNA"/>
</dbReference>
<evidence type="ECO:0000256" key="2">
    <source>
        <dbReference type="SAM" id="Phobius"/>
    </source>
</evidence>
<dbReference type="Pfam" id="PF20153">
    <property type="entry name" value="DUF6535"/>
    <property type="match status" value="1"/>
</dbReference>
<feature type="transmembrane region" description="Helical" evidence="2">
    <location>
        <begin position="196"/>
        <end position="216"/>
    </location>
</feature>
<dbReference type="OrthoDB" id="3219854at2759"/>
<keyword evidence="5" id="KW-1185">Reference proteome</keyword>
<feature type="domain" description="DUF6535" evidence="3">
    <location>
        <begin position="43"/>
        <end position="217"/>
    </location>
</feature>
<keyword evidence="2" id="KW-0472">Membrane</keyword>
<evidence type="ECO:0000313" key="4">
    <source>
        <dbReference type="EMBL" id="KAF9529492.1"/>
    </source>
</evidence>
<keyword evidence="2" id="KW-1133">Transmembrane helix</keyword>
<accession>A0A9P6EI47</accession>
<dbReference type="AlphaFoldDB" id="A0A9P6EI47"/>
<keyword evidence="2" id="KW-0812">Transmembrane</keyword>
<evidence type="ECO:0000259" key="3">
    <source>
        <dbReference type="Pfam" id="PF20153"/>
    </source>
</evidence>
<feature type="compositionally biased region" description="Basic and acidic residues" evidence="1">
    <location>
        <begin position="17"/>
        <end position="26"/>
    </location>
</feature>